<evidence type="ECO:0000256" key="3">
    <source>
        <dbReference type="ARBA" id="ARBA00023163"/>
    </source>
</evidence>
<name>A0ABU8BZE7_9RHOB</name>
<keyword evidence="3" id="KW-0804">Transcription</keyword>
<protein>
    <submittedName>
        <fullName evidence="5">FCD domain-containing protein</fullName>
    </submittedName>
</protein>
<dbReference type="PANTHER" id="PTHR43537:SF20">
    <property type="entry name" value="HTH-TYPE TRANSCRIPTIONAL REPRESSOR GLAR"/>
    <property type="match status" value="1"/>
</dbReference>
<organism evidence="5 6">
    <name type="scientific">Gemmobacter denitrificans</name>
    <dbReference type="NCBI Taxonomy" id="3123040"/>
    <lineage>
        <taxon>Bacteria</taxon>
        <taxon>Pseudomonadati</taxon>
        <taxon>Pseudomonadota</taxon>
        <taxon>Alphaproteobacteria</taxon>
        <taxon>Rhodobacterales</taxon>
        <taxon>Paracoccaceae</taxon>
        <taxon>Gemmobacter</taxon>
    </lineage>
</organism>
<dbReference type="InterPro" id="IPR036388">
    <property type="entry name" value="WH-like_DNA-bd_sf"/>
</dbReference>
<evidence type="ECO:0000313" key="6">
    <source>
        <dbReference type="Proteomes" id="UP001431963"/>
    </source>
</evidence>
<gene>
    <name evidence="5" type="ORF">V6590_18210</name>
</gene>
<dbReference type="RefSeq" id="WP_335425117.1">
    <property type="nucleotide sequence ID" value="NZ_JBALHR010000016.1"/>
</dbReference>
<reference evidence="5" key="1">
    <citation type="submission" date="2024-02" db="EMBL/GenBank/DDBJ databases">
        <title>Genome sequences of strain Gemmobacter sp. JM10B15.</title>
        <authorList>
            <person name="Zhang M."/>
        </authorList>
    </citation>
    <scope>NUCLEOTIDE SEQUENCE</scope>
    <source>
        <strain evidence="5">JM10B15</strain>
    </source>
</reference>
<dbReference type="Proteomes" id="UP001431963">
    <property type="component" value="Unassembled WGS sequence"/>
</dbReference>
<dbReference type="InterPro" id="IPR011711">
    <property type="entry name" value="GntR_C"/>
</dbReference>
<keyword evidence="2" id="KW-0238">DNA-binding</keyword>
<dbReference type="PANTHER" id="PTHR43537">
    <property type="entry name" value="TRANSCRIPTIONAL REGULATOR, GNTR FAMILY"/>
    <property type="match status" value="1"/>
</dbReference>
<dbReference type="SMART" id="SM00345">
    <property type="entry name" value="HTH_GNTR"/>
    <property type="match status" value="1"/>
</dbReference>
<dbReference type="SUPFAM" id="SSF48008">
    <property type="entry name" value="GntR ligand-binding domain-like"/>
    <property type="match status" value="1"/>
</dbReference>
<keyword evidence="1" id="KW-0805">Transcription regulation</keyword>
<evidence type="ECO:0000256" key="1">
    <source>
        <dbReference type="ARBA" id="ARBA00023015"/>
    </source>
</evidence>
<evidence type="ECO:0000313" key="5">
    <source>
        <dbReference type="EMBL" id="MEH7830090.1"/>
    </source>
</evidence>
<evidence type="ECO:0000259" key="4">
    <source>
        <dbReference type="PROSITE" id="PS50949"/>
    </source>
</evidence>
<proteinExistence type="predicted"/>
<dbReference type="Gene3D" id="1.10.10.10">
    <property type="entry name" value="Winged helix-like DNA-binding domain superfamily/Winged helix DNA-binding domain"/>
    <property type="match status" value="1"/>
</dbReference>
<accession>A0ABU8BZE7</accession>
<dbReference type="EMBL" id="JBALHR010000016">
    <property type="protein sequence ID" value="MEH7830090.1"/>
    <property type="molecule type" value="Genomic_DNA"/>
</dbReference>
<dbReference type="Gene3D" id="1.20.120.530">
    <property type="entry name" value="GntR ligand-binding domain-like"/>
    <property type="match status" value="1"/>
</dbReference>
<evidence type="ECO:0000256" key="2">
    <source>
        <dbReference type="ARBA" id="ARBA00023125"/>
    </source>
</evidence>
<dbReference type="InterPro" id="IPR036390">
    <property type="entry name" value="WH_DNA-bd_sf"/>
</dbReference>
<dbReference type="SUPFAM" id="SSF46785">
    <property type="entry name" value="Winged helix' DNA-binding domain"/>
    <property type="match status" value="1"/>
</dbReference>
<dbReference type="Pfam" id="PF00392">
    <property type="entry name" value="GntR"/>
    <property type="match status" value="1"/>
</dbReference>
<feature type="domain" description="HTH gntR-type" evidence="4">
    <location>
        <begin position="1"/>
        <end position="68"/>
    </location>
</feature>
<keyword evidence="6" id="KW-1185">Reference proteome</keyword>
<dbReference type="SMART" id="SM00895">
    <property type="entry name" value="FCD"/>
    <property type="match status" value="1"/>
</dbReference>
<dbReference type="Pfam" id="PF07729">
    <property type="entry name" value="FCD"/>
    <property type="match status" value="1"/>
</dbReference>
<comment type="caution">
    <text evidence="5">The sequence shown here is derived from an EMBL/GenBank/DDBJ whole genome shotgun (WGS) entry which is preliminary data.</text>
</comment>
<dbReference type="InterPro" id="IPR008920">
    <property type="entry name" value="TF_FadR/GntR_C"/>
</dbReference>
<dbReference type="PROSITE" id="PS50949">
    <property type="entry name" value="HTH_GNTR"/>
    <property type="match status" value="1"/>
</dbReference>
<sequence>MTLAEKAYAALRHDIIRGELPPGKPLRMADLSTRYDMGFSPLREALNRLQAERLVEAVALRGFTVAPLSLAEMEDALRLRILIESEALRSAILLGGDDWASGIVAALYALKLQVDRRSEGGDVWELETRHHAFHRALLVACGSVWMLEFFERLYTATERYRIPILLDQGAESGRDIHAEHAAIAEAVLARRADDAVALLAAHYTQTAQAIAAKMAVTG</sequence>
<dbReference type="InterPro" id="IPR000524">
    <property type="entry name" value="Tscrpt_reg_HTH_GntR"/>
</dbReference>